<comment type="caution">
    <text evidence="2">The sequence shown here is derived from an EMBL/GenBank/DDBJ whole genome shotgun (WGS) entry which is preliminary data.</text>
</comment>
<dbReference type="Pfam" id="PF00687">
    <property type="entry name" value="Ribosomal_L1"/>
    <property type="match status" value="1"/>
</dbReference>
<feature type="region of interest" description="Disordered" evidence="1">
    <location>
        <begin position="298"/>
        <end position="317"/>
    </location>
</feature>
<dbReference type="OrthoDB" id="10251727at2759"/>
<evidence type="ECO:0000313" key="3">
    <source>
        <dbReference type="Proteomes" id="UP000076078"/>
    </source>
</evidence>
<accession>A0A151Z5D7</accession>
<dbReference type="EMBL" id="LODT01000042">
    <property type="protein sequence ID" value="KYQ89176.1"/>
    <property type="molecule type" value="Genomic_DNA"/>
</dbReference>
<dbReference type="InterPro" id="IPR028364">
    <property type="entry name" value="Ribosomal_uL1/biogenesis"/>
</dbReference>
<dbReference type="Proteomes" id="UP000076078">
    <property type="component" value="Unassembled WGS sequence"/>
</dbReference>
<dbReference type="SUPFAM" id="SSF56808">
    <property type="entry name" value="Ribosomal protein L1"/>
    <property type="match status" value="1"/>
</dbReference>
<dbReference type="AlphaFoldDB" id="A0A151Z5D7"/>
<organism evidence="2 3">
    <name type="scientific">Tieghemostelium lacteum</name>
    <name type="common">Slime mold</name>
    <name type="synonym">Dictyostelium lacteum</name>
    <dbReference type="NCBI Taxonomy" id="361077"/>
    <lineage>
        <taxon>Eukaryota</taxon>
        <taxon>Amoebozoa</taxon>
        <taxon>Evosea</taxon>
        <taxon>Eumycetozoa</taxon>
        <taxon>Dictyostelia</taxon>
        <taxon>Dictyosteliales</taxon>
        <taxon>Raperosteliaceae</taxon>
        <taxon>Tieghemostelium</taxon>
    </lineage>
</organism>
<protein>
    <recommendedName>
        <fullName evidence="4">Ribosomal protein L1</fullName>
    </recommendedName>
</protein>
<feature type="region of interest" description="Disordered" evidence="1">
    <location>
        <begin position="326"/>
        <end position="626"/>
    </location>
</feature>
<feature type="compositionally biased region" description="Acidic residues" evidence="1">
    <location>
        <begin position="326"/>
        <end position="338"/>
    </location>
</feature>
<feature type="compositionally biased region" description="Basic and acidic residues" evidence="1">
    <location>
        <begin position="433"/>
        <end position="589"/>
    </location>
</feature>
<dbReference type="STRING" id="361077.A0A151Z5D7"/>
<evidence type="ECO:0000256" key="1">
    <source>
        <dbReference type="SAM" id="MobiDB-lite"/>
    </source>
</evidence>
<reference evidence="2 3" key="1">
    <citation type="submission" date="2015-12" db="EMBL/GenBank/DDBJ databases">
        <title>Dictyostelia acquired genes for synthesis and detection of signals that induce cell-type specialization by lateral gene transfer from prokaryotes.</title>
        <authorList>
            <person name="Gloeckner G."/>
            <person name="Schaap P."/>
        </authorList>
    </citation>
    <scope>NUCLEOTIDE SEQUENCE [LARGE SCALE GENOMIC DNA]</scope>
    <source>
        <strain evidence="2 3">TK</strain>
    </source>
</reference>
<dbReference type="OMA" id="GHTGMQA"/>
<feature type="compositionally biased region" description="Low complexity" evidence="1">
    <location>
        <begin position="382"/>
        <end position="399"/>
    </location>
</feature>
<keyword evidence="3" id="KW-1185">Reference proteome</keyword>
<gene>
    <name evidence="2" type="ORF">DLAC_10421</name>
</gene>
<dbReference type="InParanoid" id="A0A151Z5D7"/>
<dbReference type="PANTHER" id="PTHR33472:SF28">
    <property type="entry name" value="BROMO AND FHA DOMAIN-CONTAINING PROTEIN DDB_G0267958"/>
    <property type="match status" value="1"/>
</dbReference>
<evidence type="ECO:0008006" key="4">
    <source>
        <dbReference type="Google" id="ProtNLM"/>
    </source>
</evidence>
<evidence type="ECO:0000313" key="2">
    <source>
        <dbReference type="EMBL" id="KYQ89176.1"/>
    </source>
</evidence>
<proteinExistence type="predicted"/>
<dbReference type="PANTHER" id="PTHR33472">
    <property type="entry name" value="OS01G0106600 PROTEIN"/>
    <property type="match status" value="1"/>
</dbReference>
<dbReference type="InterPro" id="IPR023674">
    <property type="entry name" value="Ribosomal_uL1-like"/>
</dbReference>
<feature type="compositionally biased region" description="Basic and acidic residues" evidence="1">
    <location>
        <begin position="400"/>
        <end position="425"/>
    </location>
</feature>
<feature type="compositionally biased region" description="Basic and acidic residues" evidence="1">
    <location>
        <begin position="595"/>
        <end position="626"/>
    </location>
</feature>
<sequence>MVAVSKSSQKVSNENNKSKATVVKPVAATPAAADKPAYLKTAKEAIHQLIEFANKQDSNNLIEDSSKIFINFTTHKVPTLSFPLHHISLPHAMGSSSGQRLCILIKGKKDEVEEFEGKLKEQGISATVYNRDSFEKDYATREHLNLLKSKFDHFFLDTRIYSKAKEMFGKNFMESGKAPKKLNVAGVADEKLIAAVKDSTKLSLFRAPKNQQFTLEFGNTENTETQLTQNLIAIVSHVIKYFPNSLADFEAISIQLSKSPYLPIYTNYTIPSTVSVGSNGVVLSTITFKQDKIAKEKNEQYKKSKEQEQSKKRKLEEDDWKALEEEFASSDEEDDEEQTEKSTKKVKVTTVTEDKKEVTSAVPAVKNTPKNSNKMNVDSVEKTVVTETPKKATTTTTTKAPEKKVAETPKKSEEVTKEKVEETPKKSAAASKKASDKKDETPKKAVPKKKEDTPKKSQDKKPVEKKEESKPVTPKKLAEEKKPVEKKEESKPVTPKKVVEEKKPVEKKEQSKPVATEKKTVEKQVETPKKTVEKQETPKKSQDKKPVEKKEESKPTEKKTVEKATKKVEDKKPVEKKEESKPTEKKTVEKAVTPKKSEDKKSVEKKEDVKPVATDKKAAVSKKSEE</sequence>
<name>A0A151Z5D7_TIELA</name>